<evidence type="ECO:0000256" key="1">
    <source>
        <dbReference type="ARBA" id="ARBA00008779"/>
    </source>
</evidence>
<dbReference type="InterPro" id="IPR000917">
    <property type="entry name" value="Sulfatase_N"/>
</dbReference>
<comment type="caution">
    <text evidence="4">The sequence shown here is derived from an EMBL/GenBank/DDBJ whole genome shotgun (WGS) entry which is preliminary data.</text>
</comment>
<dbReference type="InterPro" id="IPR017850">
    <property type="entry name" value="Alkaline_phosphatase_core_sf"/>
</dbReference>
<evidence type="ECO:0000256" key="2">
    <source>
        <dbReference type="ARBA" id="ARBA00022801"/>
    </source>
</evidence>
<dbReference type="InterPro" id="IPR050738">
    <property type="entry name" value="Sulfatase"/>
</dbReference>
<gene>
    <name evidence="4" type="ORF">SAMN04487940_101306</name>
</gene>
<dbReference type="PANTHER" id="PTHR42693:SF53">
    <property type="entry name" value="ENDO-4-O-SULFATASE"/>
    <property type="match status" value="1"/>
</dbReference>
<sequence length="506" mass="56163">MSRTPDILLITTDQQRGDCISGAGRQVRTPNIDRIAGRGARFDTCITPHPMCQPARASILTGKLPYSHGVRDNGRNLDPALAEEGLGGLFAGAGYDTRFIGKAHLSTHETFAPTGAAECYSSVADYDDDWAGPYMGFERVDLTLRPHHHCGWKDRPYTLHYENFLDQDGRGGDRWAQAKDRVPPLTEHKQVWRSALSEEWFSTAWVGDRAIDMLEEDRDRPLMSWISFPDPHPPFLAAAPWATMYDPAEVDLPPHRALDLDRRPWWHRAFLESPARRNQKRPHAGDQPYWGNDDALQDKDLRDVIAVYYGMIAAIDMQVGRILDHLEASGRLENTIVIFTSDHGEWLGDHGLLLKGPMLYDGLLRVPLVMAGPGVTRGRFDAPVSTLDLRATLAELCGLSASADDGTSLTDVMQGGAREVAHNEWEVDATRSGVDLDLRTVRSRSHRLSVDLNSGAGELYDLAADPHEMTNLWDDAGAGAMRDRLCATIATDRPAMIPAAPRVGWH</sequence>
<dbReference type="GO" id="GO:0004065">
    <property type="term" value="F:arylsulfatase activity"/>
    <property type="evidence" value="ECO:0007669"/>
    <property type="project" value="TreeGrafter"/>
</dbReference>
<reference evidence="4 5" key="1">
    <citation type="submission" date="2016-10" db="EMBL/GenBank/DDBJ databases">
        <authorList>
            <person name="Varghese N."/>
            <person name="Submissions S."/>
        </authorList>
    </citation>
    <scope>NUCLEOTIDE SEQUENCE [LARGE SCALE GENOMIC DNA]</scope>
    <source>
        <strain evidence="4 5">FF3</strain>
    </source>
</reference>
<accession>A0A975W6F1</accession>
<comment type="similarity">
    <text evidence="1">Belongs to the sulfatase family.</text>
</comment>
<evidence type="ECO:0000313" key="4">
    <source>
        <dbReference type="EMBL" id="SEI58817.1"/>
    </source>
</evidence>
<protein>
    <submittedName>
        <fullName evidence="4">Arylsulfatase A</fullName>
    </submittedName>
</protein>
<dbReference type="Pfam" id="PF00884">
    <property type="entry name" value="Sulfatase"/>
    <property type="match status" value="1"/>
</dbReference>
<dbReference type="AlphaFoldDB" id="A0A975W6F1"/>
<organism evidence="4 5">
    <name type="scientific">Marinovum algicola</name>
    <dbReference type="NCBI Taxonomy" id="42444"/>
    <lineage>
        <taxon>Bacteria</taxon>
        <taxon>Pseudomonadati</taxon>
        <taxon>Pseudomonadota</taxon>
        <taxon>Alphaproteobacteria</taxon>
        <taxon>Rhodobacterales</taxon>
        <taxon>Roseobacteraceae</taxon>
        <taxon>Marinovum</taxon>
    </lineage>
</organism>
<proteinExistence type="inferred from homology"/>
<dbReference type="GeneID" id="80816576"/>
<dbReference type="PANTHER" id="PTHR42693">
    <property type="entry name" value="ARYLSULFATASE FAMILY MEMBER"/>
    <property type="match status" value="1"/>
</dbReference>
<dbReference type="RefSeq" id="WP_074834470.1">
    <property type="nucleotide sequence ID" value="NZ_CATMKJ010000003.1"/>
</dbReference>
<dbReference type="EMBL" id="FNYY01000001">
    <property type="protein sequence ID" value="SEI58817.1"/>
    <property type="molecule type" value="Genomic_DNA"/>
</dbReference>
<evidence type="ECO:0000259" key="3">
    <source>
        <dbReference type="Pfam" id="PF00884"/>
    </source>
</evidence>
<evidence type="ECO:0000313" key="5">
    <source>
        <dbReference type="Proteomes" id="UP000182932"/>
    </source>
</evidence>
<feature type="domain" description="Sulfatase N-terminal" evidence="3">
    <location>
        <begin position="5"/>
        <end position="398"/>
    </location>
</feature>
<dbReference type="SUPFAM" id="SSF53649">
    <property type="entry name" value="Alkaline phosphatase-like"/>
    <property type="match status" value="1"/>
</dbReference>
<keyword evidence="5" id="KW-1185">Reference proteome</keyword>
<keyword evidence="2" id="KW-0378">Hydrolase</keyword>
<dbReference type="Proteomes" id="UP000182932">
    <property type="component" value="Unassembled WGS sequence"/>
</dbReference>
<dbReference type="Gene3D" id="3.40.720.10">
    <property type="entry name" value="Alkaline Phosphatase, subunit A"/>
    <property type="match status" value="1"/>
</dbReference>
<name>A0A975W6F1_9RHOB</name>